<sequence>MISLERASQLLGITRQCIYQQERRALKRAVELSSVKNMVQEIRRYMPRIGG</sequence>
<name>A0AAV3EUS6_ALIFS</name>
<reference evidence="1 2" key="1">
    <citation type="journal article" date="2012" name="J. Bacteriol.">
        <title>Draft Genome Sequence of Vibrio fischeri SR5, a Strain Isolated from the Light Organ of the Mediterranean Squid Sepiola robusta.</title>
        <authorList>
            <person name="Gyllborg M.C."/>
            <person name="Sahl J.W."/>
            <person name="Cronin D.C.III."/>
            <person name="Rasko D.A."/>
            <person name="Mandel M.J."/>
        </authorList>
    </citation>
    <scope>NUCLEOTIDE SEQUENCE [LARGE SCALE GENOMIC DNA]</scope>
    <source>
        <strain evidence="1 2">SR5</strain>
    </source>
</reference>
<gene>
    <name evidence="1" type="ORF">VFSR5_0934</name>
</gene>
<evidence type="ECO:0000313" key="1">
    <source>
        <dbReference type="EMBL" id="EHN70536.1"/>
    </source>
</evidence>
<protein>
    <submittedName>
        <fullName evidence="1">Uncharacterized protein</fullName>
    </submittedName>
</protein>
<dbReference type="AlphaFoldDB" id="A0AAV3EUS6"/>
<organism evidence="1 2">
    <name type="scientific">Aliivibrio fischeri SR5</name>
    <dbReference type="NCBI Taxonomy" id="1088719"/>
    <lineage>
        <taxon>Bacteria</taxon>
        <taxon>Pseudomonadati</taxon>
        <taxon>Pseudomonadota</taxon>
        <taxon>Gammaproteobacteria</taxon>
        <taxon>Vibrionales</taxon>
        <taxon>Vibrionaceae</taxon>
        <taxon>Aliivibrio</taxon>
    </lineage>
</organism>
<accession>A0AAV3EUS6</accession>
<dbReference type="Proteomes" id="UP000004521">
    <property type="component" value="Chromosome I"/>
</dbReference>
<evidence type="ECO:0000313" key="2">
    <source>
        <dbReference type="Proteomes" id="UP000004521"/>
    </source>
</evidence>
<comment type="caution">
    <text evidence="1">The sequence shown here is derived from an EMBL/GenBank/DDBJ whole genome shotgun (WGS) entry which is preliminary data.</text>
</comment>
<proteinExistence type="predicted"/>
<dbReference type="EMBL" id="AHIH01000004">
    <property type="protein sequence ID" value="EHN70536.1"/>
    <property type="molecule type" value="Genomic_DNA"/>
</dbReference>
<feature type="non-terminal residue" evidence="1">
    <location>
        <position position="51"/>
    </location>
</feature>